<dbReference type="PANTHER" id="PTHR47074:SF61">
    <property type="entry name" value="RNASE H TYPE-1 DOMAIN-CONTAINING PROTEIN"/>
    <property type="match status" value="1"/>
</dbReference>
<dbReference type="InterPro" id="IPR052929">
    <property type="entry name" value="RNase_H-like_EbsB-rel"/>
</dbReference>
<dbReference type="GO" id="GO:0003676">
    <property type="term" value="F:nucleic acid binding"/>
    <property type="evidence" value="ECO:0007669"/>
    <property type="project" value="InterPro"/>
</dbReference>
<dbReference type="InterPro" id="IPR002156">
    <property type="entry name" value="RNaseH_domain"/>
</dbReference>
<dbReference type="InterPro" id="IPR036397">
    <property type="entry name" value="RNaseH_sf"/>
</dbReference>
<dbReference type="GO" id="GO:0004523">
    <property type="term" value="F:RNA-DNA hybrid ribonuclease activity"/>
    <property type="evidence" value="ECO:0007669"/>
    <property type="project" value="InterPro"/>
</dbReference>
<name>A0A8J5Z041_9ROSI</name>
<gene>
    <name evidence="2" type="ORF">CXB51_014562</name>
</gene>
<protein>
    <recommendedName>
        <fullName evidence="1">RNase H type-1 domain-containing protein</fullName>
    </recommendedName>
</protein>
<feature type="domain" description="RNase H type-1" evidence="1">
    <location>
        <begin position="244"/>
        <end position="365"/>
    </location>
</feature>
<dbReference type="Proteomes" id="UP000701853">
    <property type="component" value="Chromosome 6"/>
</dbReference>
<reference evidence="2 3" key="1">
    <citation type="journal article" date="2021" name="bioRxiv">
        <title>The Gossypium anomalum genome as a resource for cotton improvement and evolutionary analysis of hybrid incompatibility.</title>
        <authorList>
            <person name="Grover C.E."/>
            <person name="Yuan D."/>
            <person name="Arick M.A."/>
            <person name="Miller E.R."/>
            <person name="Hu G."/>
            <person name="Peterson D.G."/>
            <person name="Wendel J.F."/>
            <person name="Udall J.A."/>
        </authorList>
    </citation>
    <scope>NUCLEOTIDE SEQUENCE [LARGE SCALE GENOMIC DNA]</scope>
    <source>
        <strain evidence="2">JFW-Udall</strain>
        <tissue evidence="2">Leaf</tissue>
    </source>
</reference>
<dbReference type="CDD" id="cd06222">
    <property type="entry name" value="RNase_H_like"/>
    <property type="match status" value="1"/>
</dbReference>
<comment type="caution">
    <text evidence="2">The sequence shown here is derived from an EMBL/GenBank/DDBJ whole genome shotgun (WGS) entry which is preliminary data.</text>
</comment>
<dbReference type="EMBL" id="JAHUZN010000006">
    <property type="protein sequence ID" value="KAG8491293.1"/>
    <property type="molecule type" value="Genomic_DNA"/>
</dbReference>
<proteinExistence type="predicted"/>
<dbReference type="InterPro" id="IPR012337">
    <property type="entry name" value="RNaseH-like_sf"/>
</dbReference>
<organism evidence="2 3">
    <name type="scientific">Gossypium anomalum</name>
    <dbReference type="NCBI Taxonomy" id="47600"/>
    <lineage>
        <taxon>Eukaryota</taxon>
        <taxon>Viridiplantae</taxon>
        <taxon>Streptophyta</taxon>
        <taxon>Embryophyta</taxon>
        <taxon>Tracheophyta</taxon>
        <taxon>Spermatophyta</taxon>
        <taxon>Magnoliopsida</taxon>
        <taxon>eudicotyledons</taxon>
        <taxon>Gunneridae</taxon>
        <taxon>Pentapetalae</taxon>
        <taxon>rosids</taxon>
        <taxon>malvids</taxon>
        <taxon>Malvales</taxon>
        <taxon>Malvaceae</taxon>
        <taxon>Malvoideae</taxon>
        <taxon>Gossypium</taxon>
    </lineage>
</organism>
<accession>A0A8J5Z041</accession>
<dbReference type="AlphaFoldDB" id="A0A8J5Z041"/>
<keyword evidence="3" id="KW-1185">Reference proteome</keyword>
<evidence type="ECO:0000259" key="1">
    <source>
        <dbReference type="Pfam" id="PF13456"/>
    </source>
</evidence>
<dbReference type="SUPFAM" id="SSF53098">
    <property type="entry name" value="Ribonuclease H-like"/>
    <property type="match status" value="1"/>
</dbReference>
<dbReference type="OrthoDB" id="1748820at2759"/>
<dbReference type="InterPro" id="IPR044730">
    <property type="entry name" value="RNase_H-like_dom_plant"/>
</dbReference>
<evidence type="ECO:0000313" key="2">
    <source>
        <dbReference type="EMBL" id="KAG8491293.1"/>
    </source>
</evidence>
<evidence type="ECO:0000313" key="3">
    <source>
        <dbReference type="Proteomes" id="UP000701853"/>
    </source>
</evidence>
<dbReference type="Pfam" id="PF13456">
    <property type="entry name" value="RVT_3"/>
    <property type="match status" value="1"/>
</dbReference>
<dbReference type="PANTHER" id="PTHR47074">
    <property type="entry name" value="BNAC02G40300D PROTEIN"/>
    <property type="match status" value="1"/>
</dbReference>
<dbReference type="Gene3D" id="3.30.420.10">
    <property type="entry name" value="Ribonuclease H-like superfamily/Ribonuclease H"/>
    <property type="match status" value="1"/>
</dbReference>
<sequence>MGWRIGNGESVNIWNDRWLPGPGSGKLNCHHIDIRYCKVSDLINKETNTWKQEIIRTLFGEEQLKNILSIPLVNSRIQDVPEWRGDNTGIYTAKSGYKWLITEGVREQTMKCQQLSLQDFGNSRSQESMDHLFRVCTFTQQVLRDVGVSVSTCNRESEWKNWLVAKFVNQSIEACTIRSIAYWAIWYSRNKLYHEGTRMQAHEVVGFVKAYYTETAILGERLQSKSDIRRPVWEPPDNDTIKINFDASFNQITKCSISGIIARNKEGLIMAACTYRWEYISDPVTAEARACLQTIVMAEELGFQDICIEGDALTVIRKLSAAEDDRSCISNLIKEIKERSYKFRRVRFKHVPRGANKVAHVMAKEGGHYEHPRFWIEEAPHSVEILVNQERRNGDSSGEVER</sequence>